<comment type="caution">
    <text evidence="6">The sequence shown here is derived from an EMBL/GenBank/DDBJ whole genome shotgun (WGS) entry which is preliminary data.</text>
</comment>
<feature type="region of interest" description="Disordered" evidence="4">
    <location>
        <begin position="16"/>
        <end position="39"/>
    </location>
</feature>
<dbReference type="EMBL" id="WHZX01000002">
    <property type="protein sequence ID" value="NEG71370.1"/>
    <property type="molecule type" value="Genomic_DNA"/>
</dbReference>
<dbReference type="GO" id="GO:0000976">
    <property type="term" value="F:transcription cis-regulatory region binding"/>
    <property type="evidence" value="ECO:0007669"/>
    <property type="project" value="TreeGrafter"/>
</dbReference>
<evidence type="ECO:0000313" key="6">
    <source>
        <dbReference type="EMBL" id="NEG71370.1"/>
    </source>
</evidence>
<dbReference type="CDD" id="cd06267">
    <property type="entry name" value="PBP1_LacI_sugar_binding-like"/>
    <property type="match status" value="1"/>
</dbReference>
<organism evidence="6 7">
    <name type="scientific">Bifidobacterium ramosum</name>
    <dbReference type="NCBI Taxonomy" id="1798158"/>
    <lineage>
        <taxon>Bacteria</taxon>
        <taxon>Bacillati</taxon>
        <taxon>Actinomycetota</taxon>
        <taxon>Actinomycetes</taxon>
        <taxon>Bifidobacteriales</taxon>
        <taxon>Bifidobacteriaceae</taxon>
        <taxon>Bifidobacterium</taxon>
    </lineage>
</organism>
<dbReference type="Pfam" id="PF13377">
    <property type="entry name" value="Peripla_BP_3"/>
    <property type="match status" value="1"/>
</dbReference>
<reference evidence="6 7" key="1">
    <citation type="submission" date="2019-10" db="EMBL/GenBank/DDBJ databases">
        <title>Bifidobacterium from non-human primates.</title>
        <authorList>
            <person name="Modesto M."/>
        </authorList>
    </citation>
    <scope>NUCLEOTIDE SEQUENCE [LARGE SCALE GENOMIC DNA]</scope>
    <source>
        <strain evidence="6 7">TREM</strain>
    </source>
</reference>
<gene>
    <name evidence="6" type="ORF">GFD24_03860</name>
</gene>
<evidence type="ECO:0000313" key="7">
    <source>
        <dbReference type="Proteomes" id="UP000469943"/>
    </source>
</evidence>
<dbReference type="Proteomes" id="UP000469943">
    <property type="component" value="Unassembled WGS sequence"/>
</dbReference>
<evidence type="ECO:0000256" key="2">
    <source>
        <dbReference type="ARBA" id="ARBA00023125"/>
    </source>
</evidence>
<dbReference type="PROSITE" id="PS00894">
    <property type="entry name" value="HTH_DEOR_1"/>
    <property type="match status" value="1"/>
</dbReference>
<dbReference type="InterPro" id="IPR036390">
    <property type="entry name" value="WH_DNA-bd_sf"/>
</dbReference>
<feature type="domain" description="HTH deoR-type" evidence="5">
    <location>
        <begin position="68"/>
        <end position="123"/>
    </location>
</feature>
<proteinExistence type="predicted"/>
<evidence type="ECO:0000256" key="1">
    <source>
        <dbReference type="ARBA" id="ARBA00023015"/>
    </source>
</evidence>
<keyword evidence="3" id="KW-0804">Transcription</keyword>
<dbReference type="InterPro" id="IPR028082">
    <property type="entry name" value="Peripla_BP_I"/>
</dbReference>
<dbReference type="OrthoDB" id="3252280at2"/>
<keyword evidence="2" id="KW-0238">DNA-binding</keyword>
<protein>
    <submittedName>
        <fullName evidence="6">DeoR family transcriptional regulator</fullName>
    </submittedName>
</protein>
<sequence>MIVIWCAVTHGRTPTKARDHAAGARATSHGTRPRAKQESEEAMTVLTESATGTSAADTTGADEKKYLPAERQDIILGMLSRGIVVRVDELARTLDTTPITVRRDLNTLADAGLIRRVRGGATALGDETTQIAAQPSTARQSSVQRSARTGMQPLASASTIAQPVPATSPHAAARGARFAGSDSPGLTPTLSGTIGVMFPEPSFNWPVTSQAIEREAAAHDLGVDVRSTTYDNGDEIAIVEDLLSDSSVIGLILAPSVRMQGADIWNWLEDAPVPVVLAEREPPFGVDGLDIVMTDYRTGVRQVVDRFLALGHRRLGLALTHTPVSEYIEDCWRSVTGRLDAVDSAFVRTNVAPYDSVGVESVAKQAIDEGTTAMLVHSDWLAMSLAQTLERHGVSMPGDLSMISVDGYITPNSRPLTALRSAHKELGRASVDMLIARYLHPERPAQRMMVAPEFIERGSVAPAK</sequence>
<accession>A0A7K3TB59</accession>
<evidence type="ECO:0000256" key="4">
    <source>
        <dbReference type="SAM" id="MobiDB-lite"/>
    </source>
</evidence>
<dbReference type="Gene3D" id="1.10.10.10">
    <property type="entry name" value="Winged helix-like DNA-binding domain superfamily/Winged helix DNA-binding domain"/>
    <property type="match status" value="1"/>
</dbReference>
<dbReference type="Pfam" id="PF08220">
    <property type="entry name" value="HTH_DeoR"/>
    <property type="match status" value="1"/>
</dbReference>
<dbReference type="InterPro" id="IPR001034">
    <property type="entry name" value="DeoR_HTH"/>
</dbReference>
<dbReference type="InterPro" id="IPR036388">
    <property type="entry name" value="WH-like_DNA-bd_sf"/>
</dbReference>
<dbReference type="SMART" id="SM00420">
    <property type="entry name" value="HTH_DEOR"/>
    <property type="match status" value="1"/>
</dbReference>
<dbReference type="AlphaFoldDB" id="A0A7K3TB59"/>
<dbReference type="InterPro" id="IPR018356">
    <property type="entry name" value="Tscrpt_reg_HTH_DeoR_CS"/>
</dbReference>
<dbReference type="PRINTS" id="PR00037">
    <property type="entry name" value="HTHLACR"/>
</dbReference>
<dbReference type="PROSITE" id="PS51000">
    <property type="entry name" value="HTH_DEOR_2"/>
    <property type="match status" value="1"/>
</dbReference>
<dbReference type="SUPFAM" id="SSF53822">
    <property type="entry name" value="Periplasmic binding protein-like I"/>
    <property type="match status" value="1"/>
</dbReference>
<dbReference type="PANTHER" id="PTHR30146:SF138">
    <property type="entry name" value="TRANSCRIPTIONAL REGULATORY PROTEIN"/>
    <property type="match status" value="1"/>
</dbReference>
<dbReference type="InterPro" id="IPR046335">
    <property type="entry name" value="LacI/GalR-like_sensor"/>
</dbReference>
<dbReference type="SUPFAM" id="SSF46785">
    <property type="entry name" value="Winged helix' DNA-binding domain"/>
    <property type="match status" value="1"/>
</dbReference>
<dbReference type="GO" id="GO:0003700">
    <property type="term" value="F:DNA-binding transcription factor activity"/>
    <property type="evidence" value="ECO:0007669"/>
    <property type="project" value="InterPro"/>
</dbReference>
<evidence type="ECO:0000259" key="5">
    <source>
        <dbReference type="PROSITE" id="PS51000"/>
    </source>
</evidence>
<dbReference type="PANTHER" id="PTHR30146">
    <property type="entry name" value="LACI-RELATED TRANSCRIPTIONAL REPRESSOR"/>
    <property type="match status" value="1"/>
</dbReference>
<evidence type="ECO:0000256" key="3">
    <source>
        <dbReference type="ARBA" id="ARBA00023163"/>
    </source>
</evidence>
<dbReference type="Gene3D" id="3.40.50.2300">
    <property type="match status" value="2"/>
</dbReference>
<keyword evidence="1" id="KW-0805">Transcription regulation</keyword>
<name>A0A7K3TB59_9BIFI</name>